<feature type="region of interest" description="Disordered" evidence="1">
    <location>
        <begin position="107"/>
        <end position="163"/>
    </location>
</feature>
<reference evidence="2 3" key="1">
    <citation type="journal article" date="2018" name="PLoS Genet.">
        <title>Population sequencing reveals clonal diversity and ancestral inbreeding in the grapevine cultivar Chardonnay.</title>
        <authorList>
            <person name="Roach M.J."/>
            <person name="Johnson D.L."/>
            <person name="Bohlmann J."/>
            <person name="van Vuuren H.J."/>
            <person name="Jones S.J."/>
            <person name="Pretorius I.S."/>
            <person name="Schmidt S.A."/>
            <person name="Borneman A.R."/>
        </authorList>
    </citation>
    <scope>NUCLEOTIDE SEQUENCE [LARGE SCALE GENOMIC DNA]</scope>
    <source>
        <strain evidence="3">cv. Chardonnay</strain>
        <tissue evidence="2">Leaf</tissue>
    </source>
</reference>
<feature type="compositionally biased region" description="Basic and acidic residues" evidence="1">
    <location>
        <begin position="147"/>
        <end position="163"/>
    </location>
</feature>
<protein>
    <submittedName>
        <fullName evidence="2">Uncharacterized protein</fullName>
    </submittedName>
</protein>
<comment type="caution">
    <text evidence="2">The sequence shown here is derived from an EMBL/GenBank/DDBJ whole genome shotgun (WGS) entry which is preliminary data.</text>
</comment>
<sequence>MRGVGGSGKSWKRGAAVAAARQQPGTCHPRRLVCRRTGTGGQHQELRRGRAQGQICVGLLLGGGGKFGHCVELLYNLAKHIDIELNLKVHWYCKTFREKIEEIAESLEKKAEESEETKSATDLLEKLNVGESKDEEGTKEAASASAEVEKDDSAQQEKPESDK</sequence>
<name>A0A438EXJ0_VITVI</name>
<feature type="compositionally biased region" description="Basic and acidic residues" evidence="1">
    <location>
        <begin position="107"/>
        <end position="125"/>
    </location>
</feature>
<feature type="region of interest" description="Disordered" evidence="1">
    <location>
        <begin position="1"/>
        <end position="24"/>
    </location>
</feature>
<dbReference type="EMBL" id="QGNW01001168">
    <property type="protein sequence ID" value="RVW52469.1"/>
    <property type="molecule type" value="Genomic_DNA"/>
</dbReference>
<evidence type="ECO:0000313" key="3">
    <source>
        <dbReference type="Proteomes" id="UP000288805"/>
    </source>
</evidence>
<organism evidence="2 3">
    <name type="scientific">Vitis vinifera</name>
    <name type="common">Grape</name>
    <dbReference type="NCBI Taxonomy" id="29760"/>
    <lineage>
        <taxon>Eukaryota</taxon>
        <taxon>Viridiplantae</taxon>
        <taxon>Streptophyta</taxon>
        <taxon>Embryophyta</taxon>
        <taxon>Tracheophyta</taxon>
        <taxon>Spermatophyta</taxon>
        <taxon>Magnoliopsida</taxon>
        <taxon>eudicotyledons</taxon>
        <taxon>Gunneridae</taxon>
        <taxon>Pentapetalae</taxon>
        <taxon>rosids</taxon>
        <taxon>Vitales</taxon>
        <taxon>Vitaceae</taxon>
        <taxon>Viteae</taxon>
        <taxon>Vitis</taxon>
    </lineage>
</organism>
<gene>
    <name evidence="2" type="ORF">CK203_072120</name>
</gene>
<dbReference type="Proteomes" id="UP000288805">
    <property type="component" value="Unassembled WGS sequence"/>
</dbReference>
<dbReference type="AlphaFoldDB" id="A0A438EXJ0"/>
<proteinExistence type="predicted"/>
<accession>A0A438EXJ0</accession>
<evidence type="ECO:0000256" key="1">
    <source>
        <dbReference type="SAM" id="MobiDB-lite"/>
    </source>
</evidence>
<evidence type="ECO:0000313" key="2">
    <source>
        <dbReference type="EMBL" id="RVW52469.1"/>
    </source>
</evidence>